<feature type="transmembrane region" description="Helical" evidence="1">
    <location>
        <begin position="12"/>
        <end position="32"/>
    </location>
</feature>
<proteinExistence type="predicted"/>
<name>A0ABR3DMX6_NEUIN</name>
<keyword evidence="1" id="KW-1133">Transmembrane helix</keyword>
<keyword evidence="1" id="KW-0472">Membrane</keyword>
<evidence type="ECO:0000256" key="1">
    <source>
        <dbReference type="SAM" id="Phobius"/>
    </source>
</evidence>
<organism evidence="2 3">
    <name type="scientific">Neurospora intermedia</name>
    <dbReference type="NCBI Taxonomy" id="5142"/>
    <lineage>
        <taxon>Eukaryota</taxon>
        <taxon>Fungi</taxon>
        <taxon>Dikarya</taxon>
        <taxon>Ascomycota</taxon>
        <taxon>Pezizomycotina</taxon>
        <taxon>Sordariomycetes</taxon>
        <taxon>Sordariomycetidae</taxon>
        <taxon>Sordariales</taxon>
        <taxon>Sordariaceae</taxon>
        <taxon>Neurospora</taxon>
    </lineage>
</organism>
<feature type="non-terminal residue" evidence="2">
    <location>
        <position position="1"/>
    </location>
</feature>
<evidence type="ECO:0000313" key="2">
    <source>
        <dbReference type="EMBL" id="KAL0473712.1"/>
    </source>
</evidence>
<reference evidence="2 3" key="1">
    <citation type="submission" date="2023-09" db="EMBL/GenBank/DDBJ databases">
        <title>Multi-omics analysis of a traditional fermented food reveals byproduct-associated fungal strains for waste-to-food upcycling.</title>
        <authorList>
            <consortium name="Lawrence Berkeley National Laboratory"/>
            <person name="Rekdal V.M."/>
            <person name="Villalobos-Escobedo J.M."/>
            <person name="Rodriguez-Valeron N."/>
            <person name="Garcia M.O."/>
            <person name="Vasquez D.P."/>
            <person name="Damayanti I."/>
            <person name="Sorensen P.M."/>
            <person name="Baidoo E.E."/>
            <person name="De Carvalho A.C."/>
            <person name="Riley R."/>
            <person name="Lipzen A."/>
            <person name="He G."/>
            <person name="Yan M."/>
            <person name="Haridas S."/>
            <person name="Daum C."/>
            <person name="Yoshinaga Y."/>
            <person name="Ng V."/>
            <person name="Grigoriev I.V."/>
            <person name="Munk R."/>
            <person name="Nuraida L."/>
            <person name="Wijaya C.H."/>
            <person name="Morales P.-C."/>
            <person name="Keasling J.D."/>
        </authorList>
    </citation>
    <scope>NUCLEOTIDE SEQUENCE [LARGE SCALE GENOMIC DNA]</scope>
    <source>
        <strain evidence="2 3">FGSC 2613</strain>
    </source>
</reference>
<comment type="caution">
    <text evidence="2">The sequence shown here is derived from an EMBL/GenBank/DDBJ whole genome shotgun (WGS) entry which is preliminary data.</text>
</comment>
<dbReference type="EMBL" id="JAVLET010000002">
    <property type="protein sequence ID" value="KAL0473712.1"/>
    <property type="molecule type" value="Genomic_DNA"/>
</dbReference>
<gene>
    <name evidence="2" type="ORF">QR685DRAFT_434745</name>
</gene>
<keyword evidence="3" id="KW-1185">Reference proteome</keyword>
<evidence type="ECO:0000313" key="3">
    <source>
        <dbReference type="Proteomes" id="UP001451303"/>
    </source>
</evidence>
<sequence>EVFDIEVKGARYGLRVIVALAGVLILKIIIYFNNIVIIKRLRGTLVLLL</sequence>
<protein>
    <submittedName>
        <fullName evidence="2">Uncharacterized protein</fullName>
    </submittedName>
</protein>
<keyword evidence="1" id="KW-0812">Transmembrane</keyword>
<accession>A0ABR3DMX6</accession>
<dbReference type="Proteomes" id="UP001451303">
    <property type="component" value="Unassembled WGS sequence"/>
</dbReference>